<dbReference type="Proteomes" id="UP001151699">
    <property type="component" value="Chromosome A"/>
</dbReference>
<dbReference type="EMBL" id="WJQU01000001">
    <property type="protein sequence ID" value="KAJ6645137.1"/>
    <property type="molecule type" value="Genomic_DNA"/>
</dbReference>
<dbReference type="PIRSF" id="PIRSF005650">
    <property type="entry name" value="Uridylate_kin"/>
    <property type="match status" value="1"/>
</dbReference>
<dbReference type="CDD" id="cd04254">
    <property type="entry name" value="AAK_UMPK-PyrH-Ec"/>
    <property type="match status" value="1"/>
</dbReference>
<dbReference type="HAMAP" id="MF_01220_B">
    <property type="entry name" value="PyrH_B"/>
    <property type="match status" value="1"/>
</dbReference>
<dbReference type="NCBIfam" id="TIGR02075">
    <property type="entry name" value="pyrH_bact"/>
    <property type="match status" value="1"/>
</dbReference>
<dbReference type="GO" id="GO:0006225">
    <property type="term" value="P:UDP biosynthetic process"/>
    <property type="evidence" value="ECO:0007669"/>
    <property type="project" value="TreeGrafter"/>
</dbReference>
<evidence type="ECO:0000256" key="2">
    <source>
        <dbReference type="ARBA" id="ARBA00004791"/>
    </source>
</evidence>
<dbReference type="GO" id="GO:0033862">
    <property type="term" value="F:UMP kinase activity"/>
    <property type="evidence" value="ECO:0007669"/>
    <property type="project" value="UniProtKB-EC"/>
</dbReference>
<proteinExistence type="inferred from homology"/>
<dbReference type="EC" id="2.7.4.22" evidence="4"/>
<reference evidence="15" key="1">
    <citation type="submission" date="2022-07" db="EMBL/GenBank/DDBJ databases">
        <authorList>
            <person name="Trinca V."/>
            <person name="Uliana J.V.C."/>
            <person name="Torres T.T."/>
            <person name="Ward R.J."/>
            <person name="Monesi N."/>
        </authorList>
    </citation>
    <scope>NUCLEOTIDE SEQUENCE</scope>
    <source>
        <strain evidence="15">HSMRA1968</strain>
        <tissue evidence="15">Whole embryos</tissue>
    </source>
</reference>
<dbReference type="SUPFAM" id="SSF53633">
    <property type="entry name" value="Carbamate kinase-like"/>
    <property type="match status" value="1"/>
</dbReference>
<evidence type="ECO:0000256" key="7">
    <source>
        <dbReference type="ARBA" id="ARBA00022679"/>
    </source>
</evidence>
<evidence type="ECO:0000256" key="9">
    <source>
        <dbReference type="ARBA" id="ARBA00022777"/>
    </source>
</evidence>
<keyword evidence="7" id="KW-0808">Transferase</keyword>
<dbReference type="InterPro" id="IPR036393">
    <property type="entry name" value="AceGlu_kinase-like_sf"/>
</dbReference>
<gene>
    <name evidence="15" type="primary">pyrH_0</name>
    <name evidence="15" type="ORF">Bhyg_00339</name>
</gene>
<dbReference type="FunFam" id="3.40.1160.10:FF:000001">
    <property type="entry name" value="Uridylate kinase"/>
    <property type="match status" value="1"/>
</dbReference>
<dbReference type="InterPro" id="IPR011817">
    <property type="entry name" value="Uridylate_kinase"/>
</dbReference>
<comment type="similarity">
    <text evidence="3">Belongs to the UMP kinase family.</text>
</comment>
<evidence type="ECO:0000256" key="6">
    <source>
        <dbReference type="ARBA" id="ARBA00022490"/>
    </source>
</evidence>
<comment type="pathway">
    <text evidence="2">Pyrimidine metabolism; CTP biosynthesis via de novo pathway; UDP from UMP (UMPK route): step 1/1.</text>
</comment>
<keyword evidence="10" id="KW-0067">ATP-binding</keyword>
<feature type="domain" description="Aspartate/glutamate/uridylate kinase" evidence="14">
    <location>
        <begin position="7"/>
        <end position="215"/>
    </location>
</feature>
<keyword evidence="9 15" id="KW-0418">Kinase</keyword>
<dbReference type="AlphaFoldDB" id="A0A9Q0N7F0"/>
<evidence type="ECO:0000256" key="1">
    <source>
        <dbReference type="ARBA" id="ARBA00004496"/>
    </source>
</evidence>
<accession>A0A9Q0N7F0</accession>
<evidence type="ECO:0000259" key="14">
    <source>
        <dbReference type="Pfam" id="PF00696"/>
    </source>
</evidence>
<dbReference type="PANTHER" id="PTHR42833:SF4">
    <property type="entry name" value="URIDYLATE KINASE PUMPKIN, CHLOROPLASTIC"/>
    <property type="match status" value="1"/>
</dbReference>
<dbReference type="OrthoDB" id="8190532at2759"/>
<keyword evidence="11" id="KW-0665">Pyrimidine biosynthesis</keyword>
<keyword evidence="6" id="KW-0963">Cytoplasm</keyword>
<dbReference type="Gene3D" id="3.40.1160.10">
    <property type="entry name" value="Acetylglutamate kinase-like"/>
    <property type="match status" value="1"/>
</dbReference>
<evidence type="ECO:0000256" key="12">
    <source>
        <dbReference type="ARBA" id="ARBA00032092"/>
    </source>
</evidence>
<organism evidence="15 16">
    <name type="scientific">Pseudolycoriella hygida</name>
    <dbReference type="NCBI Taxonomy" id="35572"/>
    <lineage>
        <taxon>Eukaryota</taxon>
        <taxon>Metazoa</taxon>
        <taxon>Ecdysozoa</taxon>
        <taxon>Arthropoda</taxon>
        <taxon>Hexapoda</taxon>
        <taxon>Insecta</taxon>
        <taxon>Pterygota</taxon>
        <taxon>Neoptera</taxon>
        <taxon>Endopterygota</taxon>
        <taxon>Diptera</taxon>
        <taxon>Nematocera</taxon>
        <taxon>Sciaroidea</taxon>
        <taxon>Sciaridae</taxon>
        <taxon>Pseudolycoriella</taxon>
    </lineage>
</organism>
<dbReference type="Pfam" id="PF00696">
    <property type="entry name" value="AA_kinase"/>
    <property type="match status" value="1"/>
</dbReference>
<comment type="caution">
    <text evidence="15">The sequence shown here is derived from an EMBL/GenBank/DDBJ whole genome shotgun (WGS) entry which is preliminary data.</text>
</comment>
<evidence type="ECO:0000256" key="5">
    <source>
        <dbReference type="ARBA" id="ARBA00016403"/>
    </source>
</evidence>
<keyword evidence="8" id="KW-0547">Nucleotide-binding</keyword>
<evidence type="ECO:0000256" key="10">
    <source>
        <dbReference type="ARBA" id="ARBA00022840"/>
    </source>
</evidence>
<dbReference type="GO" id="GO:0005829">
    <property type="term" value="C:cytosol"/>
    <property type="evidence" value="ECO:0007669"/>
    <property type="project" value="TreeGrafter"/>
</dbReference>
<comment type="subcellular location">
    <subcellularLocation>
        <location evidence="1">Cytoplasm</location>
    </subcellularLocation>
</comment>
<evidence type="ECO:0000256" key="3">
    <source>
        <dbReference type="ARBA" id="ARBA00007614"/>
    </source>
</evidence>
<evidence type="ECO:0000313" key="16">
    <source>
        <dbReference type="Proteomes" id="UP001151699"/>
    </source>
</evidence>
<evidence type="ECO:0000256" key="8">
    <source>
        <dbReference type="ARBA" id="ARBA00022741"/>
    </source>
</evidence>
<evidence type="ECO:0000256" key="4">
    <source>
        <dbReference type="ARBA" id="ARBA00012899"/>
    </source>
</evidence>
<name>A0A9Q0N7F0_9DIPT</name>
<dbReference type="InterPro" id="IPR015963">
    <property type="entry name" value="Uridylate_kinase_bac"/>
</dbReference>
<sequence length="239" mass="26115">MSSLKYKRVLLKVSGEALMGDKQFGHEYSVILRIAEDIKEAIELGVQVCVVVGGGNIYRGTNASFGIERAAGDYIGMLGTVINALTLQNIIESLDVHTRVLSAIPMVSVCEPYIRRKAKRHIERGRVVIFSGGTGNPFCTTDSAGVLRAIEMNCDLLLKGTKVDGVYDSDPTKNPNAVKYSTISYTDLLKENLQVMDIAAVAVARENKLPIKVFSIREKGNFAKVLQGKGEYTKIQEGE</sequence>
<evidence type="ECO:0000256" key="13">
    <source>
        <dbReference type="ARBA" id="ARBA00047767"/>
    </source>
</evidence>
<evidence type="ECO:0000313" key="15">
    <source>
        <dbReference type="EMBL" id="KAJ6645137.1"/>
    </source>
</evidence>
<dbReference type="GO" id="GO:0005524">
    <property type="term" value="F:ATP binding"/>
    <property type="evidence" value="ECO:0007669"/>
    <property type="project" value="UniProtKB-KW"/>
</dbReference>
<comment type="catalytic activity">
    <reaction evidence="13">
        <text>UMP + ATP = UDP + ADP</text>
        <dbReference type="Rhea" id="RHEA:24400"/>
        <dbReference type="ChEBI" id="CHEBI:30616"/>
        <dbReference type="ChEBI" id="CHEBI:57865"/>
        <dbReference type="ChEBI" id="CHEBI:58223"/>
        <dbReference type="ChEBI" id="CHEBI:456216"/>
        <dbReference type="EC" id="2.7.4.22"/>
    </reaction>
</comment>
<keyword evidence="16" id="KW-1185">Reference proteome</keyword>
<protein>
    <recommendedName>
        <fullName evidence="5">Uridylate kinase</fullName>
        <ecNumber evidence="4">2.7.4.22</ecNumber>
    </recommendedName>
    <alternativeName>
        <fullName evidence="12">Uridine monophosphate kinase</fullName>
    </alternativeName>
</protein>
<evidence type="ECO:0000256" key="11">
    <source>
        <dbReference type="ARBA" id="ARBA00022975"/>
    </source>
</evidence>
<dbReference type="PANTHER" id="PTHR42833">
    <property type="entry name" value="URIDYLATE KINASE"/>
    <property type="match status" value="1"/>
</dbReference>
<dbReference type="InterPro" id="IPR001048">
    <property type="entry name" value="Asp/Glu/Uridylate_kinase"/>
</dbReference>